<dbReference type="PANTHER" id="PTHR13382:SF21">
    <property type="entry name" value="OS12G0601000 PROTEIN"/>
    <property type="match status" value="1"/>
</dbReference>
<evidence type="ECO:0000259" key="2">
    <source>
        <dbReference type="PROSITE" id="PS50181"/>
    </source>
</evidence>
<dbReference type="InterPro" id="IPR050648">
    <property type="entry name" value="F-box_LRR-repeat"/>
</dbReference>
<dbReference type="InterPro" id="IPR032675">
    <property type="entry name" value="LRR_dom_sf"/>
</dbReference>
<dbReference type="Pfam" id="PF00646">
    <property type="entry name" value="F-box"/>
    <property type="match status" value="1"/>
</dbReference>
<dbReference type="GO" id="GO:0009793">
    <property type="term" value="P:embryo development ending in seed dormancy"/>
    <property type="evidence" value="ECO:0007669"/>
    <property type="project" value="EnsemblPlants"/>
</dbReference>
<feature type="domain" description="F-box" evidence="2">
    <location>
        <begin position="129"/>
        <end position="173"/>
    </location>
</feature>
<protein>
    <recommendedName>
        <fullName evidence="2">F-box domain-containing protein</fullName>
    </recommendedName>
</protein>
<dbReference type="InterPro" id="IPR001810">
    <property type="entry name" value="F-box_dom"/>
</dbReference>
<reference evidence="3 4" key="1">
    <citation type="journal article" date="2017" name="Nat. Commun.">
        <title>Genome assembly with in vitro proximity ligation data and whole-genome triplication in lettuce.</title>
        <authorList>
            <person name="Reyes-Chin-Wo S."/>
            <person name="Wang Z."/>
            <person name="Yang X."/>
            <person name="Kozik A."/>
            <person name="Arikit S."/>
            <person name="Song C."/>
            <person name="Xia L."/>
            <person name="Froenicke L."/>
            <person name="Lavelle D.O."/>
            <person name="Truco M.J."/>
            <person name="Xia R."/>
            <person name="Zhu S."/>
            <person name="Xu C."/>
            <person name="Xu H."/>
            <person name="Xu X."/>
            <person name="Cox K."/>
            <person name="Korf I."/>
            <person name="Meyers B.C."/>
            <person name="Michelmore R.W."/>
        </authorList>
    </citation>
    <scope>NUCLEOTIDE SEQUENCE [LARGE SCALE GENOMIC DNA]</scope>
    <source>
        <strain evidence="4">cv. Salinas</strain>
        <tissue evidence="3">Seedlings</tissue>
    </source>
</reference>
<dbReference type="PANTHER" id="PTHR13382">
    <property type="entry name" value="MITOCHONDRIAL ATP SYNTHASE COUPLING FACTOR B"/>
    <property type="match status" value="1"/>
</dbReference>
<accession>A0A9R1WXE5</accession>
<dbReference type="GO" id="GO:0051302">
    <property type="term" value="P:regulation of cell division"/>
    <property type="evidence" value="ECO:0007669"/>
    <property type="project" value="EnsemblPlants"/>
</dbReference>
<evidence type="ECO:0000313" key="3">
    <source>
        <dbReference type="EMBL" id="KAJ0188867.1"/>
    </source>
</evidence>
<dbReference type="GO" id="GO:0055047">
    <property type="term" value="P:generative cell mitosis"/>
    <property type="evidence" value="ECO:0007669"/>
    <property type="project" value="EnsemblPlants"/>
</dbReference>
<dbReference type="Gramene" id="rna-gnl|WGS:NBSK|LSAT_9X9980_mrna">
    <property type="protein sequence ID" value="cds-PLY74179.1"/>
    <property type="gene ID" value="gene-LSAT_9X9980"/>
</dbReference>
<dbReference type="GO" id="GO:0019005">
    <property type="term" value="C:SCF ubiquitin ligase complex"/>
    <property type="evidence" value="ECO:0007669"/>
    <property type="project" value="EnsemblPlants"/>
</dbReference>
<dbReference type="OrthoDB" id="6362633at2759"/>
<evidence type="ECO:0000256" key="1">
    <source>
        <dbReference type="SAM" id="MobiDB-lite"/>
    </source>
</evidence>
<dbReference type="AlphaFoldDB" id="A0A9R1WXE5"/>
<dbReference type="FunFam" id="3.80.10.10:FF:002366">
    <property type="entry name" value="Uncharacterized protein"/>
    <property type="match status" value="1"/>
</dbReference>
<dbReference type="Proteomes" id="UP000235145">
    <property type="component" value="Unassembled WGS sequence"/>
</dbReference>
<dbReference type="SUPFAM" id="SSF52047">
    <property type="entry name" value="RNI-like"/>
    <property type="match status" value="2"/>
</dbReference>
<name>A0A9R1WXE5_LACSA</name>
<dbReference type="Gene3D" id="1.20.1280.50">
    <property type="match status" value="1"/>
</dbReference>
<gene>
    <name evidence="3" type="ORF">LSAT_V11C900458610</name>
</gene>
<comment type="caution">
    <text evidence="3">The sequence shown here is derived from an EMBL/GenBank/DDBJ whole genome shotgun (WGS) entry which is preliminary data.</text>
</comment>
<dbReference type="InterPro" id="IPR036047">
    <property type="entry name" value="F-box-like_dom_sf"/>
</dbReference>
<dbReference type="Gene3D" id="3.80.10.10">
    <property type="entry name" value="Ribonuclease Inhibitor"/>
    <property type="match status" value="2"/>
</dbReference>
<evidence type="ECO:0000313" key="4">
    <source>
        <dbReference type="Proteomes" id="UP000235145"/>
    </source>
</evidence>
<proteinExistence type="predicted"/>
<keyword evidence="4" id="KW-1185">Reference proteome</keyword>
<feature type="region of interest" description="Disordered" evidence="1">
    <location>
        <begin position="54"/>
        <end position="89"/>
    </location>
</feature>
<dbReference type="PROSITE" id="PS50181">
    <property type="entry name" value="FBOX"/>
    <property type="match status" value="1"/>
</dbReference>
<dbReference type="GO" id="GO:0000077">
    <property type="term" value="P:DNA damage checkpoint signaling"/>
    <property type="evidence" value="ECO:0007669"/>
    <property type="project" value="EnsemblPlants"/>
</dbReference>
<dbReference type="GO" id="GO:0001673">
    <property type="term" value="C:male germ cell nucleus"/>
    <property type="evidence" value="ECO:0007669"/>
    <property type="project" value="EnsemblPlants"/>
</dbReference>
<dbReference type="GO" id="GO:0035861">
    <property type="term" value="C:site of double-strand break"/>
    <property type="evidence" value="ECO:0007669"/>
    <property type="project" value="EnsemblPlants"/>
</dbReference>
<organism evidence="3 4">
    <name type="scientific">Lactuca sativa</name>
    <name type="common">Garden lettuce</name>
    <dbReference type="NCBI Taxonomy" id="4236"/>
    <lineage>
        <taxon>Eukaryota</taxon>
        <taxon>Viridiplantae</taxon>
        <taxon>Streptophyta</taxon>
        <taxon>Embryophyta</taxon>
        <taxon>Tracheophyta</taxon>
        <taxon>Spermatophyta</taxon>
        <taxon>Magnoliopsida</taxon>
        <taxon>eudicotyledons</taxon>
        <taxon>Gunneridae</taxon>
        <taxon>Pentapetalae</taxon>
        <taxon>asterids</taxon>
        <taxon>campanulids</taxon>
        <taxon>Asterales</taxon>
        <taxon>Asteraceae</taxon>
        <taxon>Cichorioideae</taxon>
        <taxon>Cichorieae</taxon>
        <taxon>Lactucinae</taxon>
        <taxon>Lactuca</taxon>
    </lineage>
</organism>
<dbReference type="GO" id="GO:0031146">
    <property type="term" value="P:SCF-dependent proteasomal ubiquitin-dependent protein catabolic process"/>
    <property type="evidence" value="ECO:0007669"/>
    <property type="project" value="EnsemblPlants"/>
</dbReference>
<dbReference type="GO" id="GO:0005737">
    <property type="term" value="C:cytoplasm"/>
    <property type="evidence" value="ECO:0000318"/>
    <property type="project" value="GO_Central"/>
</dbReference>
<dbReference type="SUPFAM" id="SSF81383">
    <property type="entry name" value="F-box domain"/>
    <property type="match status" value="1"/>
</dbReference>
<dbReference type="GO" id="GO:0009555">
    <property type="term" value="P:pollen development"/>
    <property type="evidence" value="ECO:0007669"/>
    <property type="project" value="EnsemblPlants"/>
</dbReference>
<sequence>MHGHQPHPVTPGGARYLSDDFFSKKGKRRGNYNCGRCGLPKKGHVCHLPPLSTTDSNSAAATPTDSATSSATPTIPASPPLSAVRPHQRQQRCSKLRRALSFDNIDVHDLPESDDEGGEECLSPDVELDVGSGKLPMNCLWEVLRRLPPPSLLSAAKVCKGWLDVSRRLWKAAEELRLKVPAKTQVGCVGSVLQKCPALVRLSLTMESDMDSTMLACIAFSCPNLESLEIFTCEGSFNRITGDDLGRFVADKRCLKSLKMEGCSNLASFVLCSTTLSTLWLSDLHSLSKMVFNVPNLNEISLDFSCQEKDTTDLTTMMDGLGRSCPKLQNIHIASLKLSHSVVLSLTAANLRCLRMLSLVLGSEITDASVVAISKSYSNLELLDLSGSSISDSGIGMICNVFPETLTRLLVALCPNITSSGIQFATAQLPLLELMDCGMTICDSESDTQHPNNDTNSKISPNSKLHLLYQKLFIKHARLKKLSLWGCSSLDSLYLSCPNLNDLNLNSCKNLNPEKLVLQCPKLESVHAIGCEDVLIEAVQTQVSSDSAPVEDRFSRKRMADGSKRVRIPFSFSQQLLDDEKISWKVRKRRCRVRVVVE</sequence>
<dbReference type="EMBL" id="NBSK02000009">
    <property type="protein sequence ID" value="KAJ0188867.1"/>
    <property type="molecule type" value="Genomic_DNA"/>
</dbReference>
<feature type="compositionally biased region" description="Low complexity" evidence="1">
    <location>
        <begin position="54"/>
        <end position="83"/>
    </location>
</feature>